<keyword evidence="3 6" id="KW-1133">Transmembrane helix</keyword>
<evidence type="ECO:0000313" key="9">
    <source>
        <dbReference type="Proteomes" id="UP001500604"/>
    </source>
</evidence>
<keyword evidence="5" id="KW-0175">Coiled coil</keyword>
<keyword evidence="9" id="KW-1185">Reference proteome</keyword>
<organism evidence="8 9">
    <name type="scientific">Kistimonas scapharcae</name>
    <dbReference type="NCBI Taxonomy" id="1036133"/>
    <lineage>
        <taxon>Bacteria</taxon>
        <taxon>Pseudomonadati</taxon>
        <taxon>Pseudomonadota</taxon>
        <taxon>Gammaproteobacteria</taxon>
        <taxon>Oceanospirillales</taxon>
        <taxon>Endozoicomonadaceae</taxon>
        <taxon>Kistimonas</taxon>
    </lineage>
</organism>
<dbReference type="InterPro" id="IPR010445">
    <property type="entry name" value="LapA_dom"/>
</dbReference>
<dbReference type="Proteomes" id="UP001500604">
    <property type="component" value="Unassembled WGS sequence"/>
</dbReference>
<evidence type="ECO:0000256" key="1">
    <source>
        <dbReference type="ARBA" id="ARBA00022475"/>
    </source>
</evidence>
<dbReference type="RefSeq" id="WP_345199050.1">
    <property type="nucleotide sequence ID" value="NZ_BAABFL010000476.1"/>
</dbReference>
<evidence type="ECO:0000259" key="7">
    <source>
        <dbReference type="Pfam" id="PF06305"/>
    </source>
</evidence>
<feature type="domain" description="Lipopolysaccharide assembly protein A" evidence="7">
    <location>
        <begin position="20"/>
        <end position="83"/>
    </location>
</feature>
<evidence type="ECO:0000256" key="2">
    <source>
        <dbReference type="ARBA" id="ARBA00022692"/>
    </source>
</evidence>
<keyword evidence="2 6" id="KW-0812">Transmembrane</keyword>
<protein>
    <recommendedName>
        <fullName evidence="7">Lipopolysaccharide assembly protein A domain-containing protein</fullName>
    </recommendedName>
</protein>
<dbReference type="Pfam" id="PF06305">
    <property type="entry name" value="LapA_dom"/>
    <property type="match status" value="1"/>
</dbReference>
<keyword evidence="4 6" id="KW-0472">Membrane</keyword>
<proteinExistence type="predicted"/>
<feature type="transmembrane region" description="Helical" evidence="6">
    <location>
        <begin position="44"/>
        <end position="65"/>
    </location>
</feature>
<feature type="coiled-coil region" evidence="5">
    <location>
        <begin position="62"/>
        <end position="89"/>
    </location>
</feature>
<sequence length="95" mass="10533">MLWSVLAIALFFLLFSFVLENPVEVTLTILGYPLAPASLSAVVITVFLLGGVVGVFSGMIMVARFRVRHVLLKRKNEQLETEVKKLRMNALKGLS</sequence>
<name>A0ABP8VA97_9GAMM</name>
<keyword evidence="1" id="KW-1003">Cell membrane</keyword>
<accession>A0ABP8VA97</accession>
<evidence type="ECO:0000256" key="3">
    <source>
        <dbReference type="ARBA" id="ARBA00022989"/>
    </source>
</evidence>
<dbReference type="EMBL" id="BAABFL010000476">
    <property type="protein sequence ID" value="GAA4652478.1"/>
    <property type="molecule type" value="Genomic_DNA"/>
</dbReference>
<gene>
    <name evidence="8" type="ORF">GCM10023116_47620</name>
</gene>
<evidence type="ECO:0000256" key="5">
    <source>
        <dbReference type="SAM" id="Coils"/>
    </source>
</evidence>
<comment type="caution">
    <text evidence="8">The sequence shown here is derived from an EMBL/GenBank/DDBJ whole genome shotgun (WGS) entry which is preliminary data.</text>
</comment>
<evidence type="ECO:0000313" key="8">
    <source>
        <dbReference type="EMBL" id="GAA4652478.1"/>
    </source>
</evidence>
<evidence type="ECO:0000256" key="4">
    <source>
        <dbReference type="ARBA" id="ARBA00023136"/>
    </source>
</evidence>
<evidence type="ECO:0000256" key="6">
    <source>
        <dbReference type="SAM" id="Phobius"/>
    </source>
</evidence>
<reference evidence="9" key="1">
    <citation type="journal article" date="2019" name="Int. J. Syst. Evol. Microbiol.">
        <title>The Global Catalogue of Microorganisms (GCM) 10K type strain sequencing project: providing services to taxonomists for standard genome sequencing and annotation.</title>
        <authorList>
            <consortium name="The Broad Institute Genomics Platform"/>
            <consortium name="The Broad Institute Genome Sequencing Center for Infectious Disease"/>
            <person name="Wu L."/>
            <person name="Ma J."/>
        </authorList>
    </citation>
    <scope>NUCLEOTIDE SEQUENCE [LARGE SCALE GENOMIC DNA]</scope>
    <source>
        <strain evidence="9">JCM 17805</strain>
    </source>
</reference>